<name>V4JJN0_PSEL2</name>
<keyword evidence="1" id="KW-0175">Coiled coil</keyword>
<dbReference type="InterPro" id="IPR013491">
    <property type="entry name" value="Tape_meas_N"/>
</dbReference>
<dbReference type="PATRIC" id="fig|1353533.3.peg.631"/>
<accession>V4JJN0</accession>
<feature type="domain" description="Tape measure protein N-terminal" evidence="3">
    <location>
        <begin position="234"/>
        <end position="415"/>
    </location>
</feature>
<proteinExistence type="predicted"/>
<evidence type="ECO:0000313" key="4">
    <source>
        <dbReference type="EMBL" id="ESP95072.1"/>
    </source>
</evidence>
<feature type="region of interest" description="Disordered" evidence="2">
    <location>
        <begin position="785"/>
        <end position="805"/>
    </location>
</feature>
<dbReference type="NCBIfam" id="TIGR02675">
    <property type="entry name" value="tape_meas_nterm"/>
    <property type="match status" value="1"/>
</dbReference>
<protein>
    <submittedName>
        <fullName evidence="4">Tape measure domain protein</fullName>
    </submittedName>
</protein>
<reference evidence="4 5" key="1">
    <citation type="submission" date="2013-07" db="EMBL/GenBank/DDBJ databases">
        <title>Draft genome sequence of Pseudoalteromonas luteoviolacea 2ta16.</title>
        <authorList>
            <person name="Allen E.E."/>
            <person name="Azam F."/>
            <person name="Podell S."/>
        </authorList>
    </citation>
    <scope>NUCLEOTIDE SEQUENCE [LARGE SCALE GENOMIC DNA]</scope>
    <source>
        <strain evidence="4 5">2ta16</strain>
    </source>
</reference>
<feature type="coiled-coil region" evidence="1">
    <location>
        <begin position="635"/>
        <end position="662"/>
    </location>
</feature>
<dbReference type="RefSeq" id="WP_023397592.1">
    <property type="nucleotide sequence ID" value="NZ_AUSV01000008.1"/>
</dbReference>
<evidence type="ECO:0000256" key="1">
    <source>
        <dbReference type="SAM" id="Coils"/>
    </source>
</evidence>
<gene>
    <name evidence="4" type="ORF">PL2TA16_04628</name>
</gene>
<comment type="caution">
    <text evidence="4">The sequence shown here is derived from an EMBL/GenBank/DDBJ whole genome shotgun (WGS) entry which is preliminary data.</text>
</comment>
<evidence type="ECO:0000256" key="2">
    <source>
        <dbReference type="SAM" id="MobiDB-lite"/>
    </source>
</evidence>
<sequence length="1118" mass="120841">MKNQLNLALRLKYDGKAVTAGTNKNIQDLNRLPGVIQNQVGANQRVSDSQSKVAKSQTTVSKAVTTGTNQNLQDLNRLPGAIQNQVKANQRIGASQAKVMQQQTAMSKATSASTNKTINDLNRLSSAIQNQIAANQRLGESQAKVLQQQAAMSKAAASSANQHIQTLNRVPQSIQNQVAANQRLGASQAKVMQQQSAMGKQLGVLQNGYEQLGMTLAGVASIGTAAMFIRDTGAAQQLDTRLQGVTDSTREYQQVQSYLFEAADRLNTQYTTLADSYSKILNLQQVGIVTQTQGKAILEGMANAAAKTGANNVQLEQSLFGMTQGMTAGVLRAEELNQVTEPLPGLLQKLDKAAGVAAGGFRQLVNDGRITSQMFKRYLIKALNEYAGAAEATEGKINASFAEMSNEYQRLIREYEKPVNFAVVEVANAVTAGMRELRENKELVEGLTTSAAALAIVYGGKLAGGAAKATAAITATTIAKHKALQADLQLAASNQRLAAEEHRRAIQEQAAAQRQLAMARNTALRTKAIHQLALANQRATLAQTNLNAATATYSVVSKRAALSSRVLGGAMRMLGGPVGLAVTAGLAIAYFATQGDKASTSSKKLETHLYDLGDAFDSVNNVSAKAQIASAAKQTINYTNNIQNAYKRIKQLRQQMNNAGSDRAKFTYQNQIAGIERYINEQAKLRRETMKTAAQAANLQQNLKALDWKQIAENAKQATNALPQNIQQLQLSLLSEEARLKASYDKRKAMVIQARENDLGNKAKYDAILQQLDAKLHADQQALADKHESEKTRLQNQAEEKRKNDLRAELEDRIAQIKGYANREALASYNNQLAVEEAKQQARIDAKRRSMLGLAANDEVGEIKYNADNQIRDLERQQELNAARGFHSQREADEHAHQERLMQARTRNTGAMQQYLMQFANWETKNAREKTSAVVGLGAAGFKAMAGQSKTAFKLYKAFAITQAMIKTYESATGSYAALAPIPVVGPALGAAAAAAAVAMGLQQVRMIKSQQPAGIAHGGLDYVPNESTYVLQRGERVLSPKQNVEISHMARHYNAGNRQAAGQNVVFNISNQITVEGAANAEQGNVIGSNIARQIEAVVVESVSSRGAVFRAIRSVA</sequence>
<dbReference type="EMBL" id="AUSV01000008">
    <property type="protein sequence ID" value="ESP95072.1"/>
    <property type="molecule type" value="Genomic_DNA"/>
</dbReference>
<dbReference type="AlphaFoldDB" id="V4JJN0"/>
<evidence type="ECO:0000259" key="3">
    <source>
        <dbReference type="Pfam" id="PF20155"/>
    </source>
</evidence>
<dbReference type="Pfam" id="PF20155">
    <property type="entry name" value="TMP_3"/>
    <property type="match status" value="1"/>
</dbReference>
<dbReference type="Proteomes" id="UP000017820">
    <property type="component" value="Unassembled WGS sequence"/>
</dbReference>
<organism evidence="4 5">
    <name type="scientific">Pseudoalteromonas luteoviolacea (strain 2ta16)</name>
    <dbReference type="NCBI Taxonomy" id="1353533"/>
    <lineage>
        <taxon>Bacteria</taxon>
        <taxon>Pseudomonadati</taxon>
        <taxon>Pseudomonadota</taxon>
        <taxon>Gammaproteobacteria</taxon>
        <taxon>Alteromonadales</taxon>
        <taxon>Pseudoalteromonadaceae</taxon>
        <taxon>Pseudoalteromonas</taxon>
    </lineage>
</organism>
<evidence type="ECO:0000313" key="5">
    <source>
        <dbReference type="Proteomes" id="UP000017820"/>
    </source>
</evidence>